<feature type="domain" description="FHA" evidence="2">
    <location>
        <begin position="32"/>
        <end position="89"/>
    </location>
</feature>
<feature type="compositionally biased region" description="Acidic residues" evidence="1">
    <location>
        <begin position="270"/>
        <end position="280"/>
    </location>
</feature>
<dbReference type="Proteomes" id="UP001164746">
    <property type="component" value="Chromosome 9"/>
</dbReference>
<dbReference type="EMBL" id="CP111020">
    <property type="protein sequence ID" value="WAR15582.1"/>
    <property type="molecule type" value="Genomic_DNA"/>
</dbReference>
<dbReference type="InterPro" id="IPR000253">
    <property type="entry name" value="FHA_dom"/>
</dbReference>
<dbReference type="PROSITE" id="PS50006">
    <property type="entry name" value="FHA_DOMAIN"/>
    <property type="match status" value="1"/>
</dbReference>
<dbReference type="SUPFAM" id="SSF49879">
    <property type="entry name" value="SMAD/FHA domain"/>
    <property type="match status" value="1"/>
</dbReference>
<feature type="compositionally biased region" description="Basic and acidic residues" evidence="1">
    <location>
        <begin position="281"/>
        <end position="291"/>
    </location>
</feature>
<reference evidence="3" key="1">
    <citation type="submission" date="2022-11" db="EMBL/GenBank/DDBJ databases">
        <title>Centuries of genome instability and evolution in soft-shell clam transmissible cancer (bioRxiv).</title>
        <authorList>
            <person name="Hart S.F.M."/>
            <person name="Yonemitsu M.A."/>
            <person name="Giersch R.M."/>
            <person name="Beal B.F."/>
            <person name="Arriagada G."/>
            <person name="Davis B.W."/>
            <person name="Ostrander E.A."/>
            <person name="Goff S.P."/>
            <person name="Metzger M.J."/>
        </authorList>
    </citation>
    <scope>NUCLEOTIDE SEQUENCE</scope>
    <source>
        <strain evidence="3">MELC-2E11</strain>
        <tissue evidence="3">Siphon/mantle</tissue>
    </source>
</reference>
<dbReference type="InterPro" id="IPR008984">
    <property type="entry name" value="SMAD_FHA_dom_sf"/>
</dbReference>
<name>A0ABY7F3E4_MYAAR</name>
<dbReference type="Gene3D" id="2.60.200.20">
    <property type="match status" value="1"/>
</dbReference>
<organism evidence="3 4">
    <name type="scientific">Mya arenaria</name>
    <name type="common">Soft-shell clam</name>
    <dbReference type="NCBI Taxonomy" id="6604"/>
    <lineage>
        <taxon>Eukaryota</taxon>
        <taxon>Metazoa</taxon>
        <taxon>Spiralia</taxon>
        <taxon>Lophotrochozoa</taxon>
        <taxon>Mollusca</taxon>
        <taxon>Bivalvia</taxon>
        <taxon>Autobranchia</taxon>
        <taxon>Heteroconchia</taxon>
        <taxon>Euheterodonta</taxon>
        <taxon>Imparidentia</taxon>
        <taxon>Neoheterodontei</taxon>
        <taxon>Myida</taxon>
        <taxon>Myoidea</taxon>
        <taxon>Myidae</taxon>
        <taxon>Mya</taxon>
    </lineage>
</organism>
<feature type="region of interest" description="Disordered" evidence="1">
    <location>
        <begin position="174"/>
        <end position="364"/>
    </location>
</feature>
<dbReference type="SMART" id="SM00240">
    <property type="entry name" value="FHA"/>
    <property type="match status" value="1"/>
</dbReference>
<keyword evidence="4" id="KW-1185">Reference proteome</keyword>
<evidence type="ECO:0000256" key="1">
    <source>
        <dbReference type="SAM" id="MobiDB-lite"/>
    </source>
</evidence>
<proteinExistence type="predicted"/>
<gene>
    <name evidence="3" type="ORF">MAR_005687</name>
</gene>
<protein>
    <recommendedName>
        <fullName evidence="2">FHA domain-containing protein</fullName>
    </recommendedName>
</protein>
<feature type="compositionally biased region" description="Polar residues" evidence="1">
    <location>
        <begin position="137"/>
        <end position="152"/>
    </location>
</feature>
<feature type="region of interest" description="Disordered" evidence="1">
    <location>
        <begin position="137"/>
        <end position="157"/>
    </location>
</feature>
<sequence length="385" mass="42563">MTDDYVYQLVRIGPTATCNKVPDVMRLELGLTRIGRGQHNDFYLDSLVLKNFISRSHVEIFGKKNENGEVEFVLTDKGLNGTFINDIRTHKTCILELGDKITFGHTNGYKIQPGSYAEQPTSEFQFEFLRAPKSSKTSEMFSESMSSPNAQCEDSLDSAPDLKKEQTDRLFLSDIPNNTQSSENSSKSKQSQSQTHKSSSRARRDSSSQSENELNTSRNSSYSKSSHSKGSGKRNSDSTSRSPQREATHNKKRKTSAGSLKLSETVPAQESDEVDSEKSDEESKPEADQRPKPPPTAKLKPGKKKRIGNDAPAIGGRKKKRKGDKNDVPAIGGRKKKRRGGMASSTPALPDPPAPSADLEPGVEWYEDDKCDAADCKRPKKKKTS</sequence>
<evidence type="ECO:0000313" key="4">
    <source>
        <dbReference type="Proteomes" id="UP001164746"/>
    </source>
</evidence>
<accession>A0ABY7F3E4</accession>
<evidence type="ECO:0000313" key="3">
    <source>
        <dbReference type="EMBL" id="WAR15582.1"/>
    </source>
</evidence>
<feature type="compositionally biased region" description="Low complexity" evidence="1">
    <location>
        <begin position="177"/>
        <end position="197"/>
    </location>
</feature>
<feature type="non-terminal residue" evidence="3">
    <location>
        <position position="385"/>
    </location>
</feature>
<dbReference type="Pfam" id="PF00498">
    <property type="entry name" value="FHA"/>
    <property type="match status" value="1"/>
</dbReference>
<evidence type="ECO:0000259" key="2">
    <source>
        <dbReference type="PROSITE" id="PS50006"/>
    </source>
</evidence>